<name>X1NFW7_9ZZZZ</name>
<dbReference type="EMBL" id="BARV01013739">
    <property type="protein sequence ID" value="GAI25705.1"/>
    <property type="molecule type" value="Genomic_DNA"/>
</dbReference>
<dbReference type="InterPro" id="IPR015422">
    <property type="entry name" value="PyrdxlP-dep_Trfase_small"/>
</dbReference>
<dbReference type="AlphaFoldDB" id="X1NFW7"/>
<organism evidence="1">
    <name type="scientific">marine sediment metagenome</name>
    <dbReference type="NCBI Taxonomy" id="412755"/>
    <lineage>
        <taxon>unclassified sequences</taxon>
        <taxon>metagenomes</taxon>
        <taxon>ecological metagenomes</taxon>
    </lineage>
</organism>
<sequence length="61" mass="6717">MLDEITSDEILLGRKALLDGWGGRPQIIITRAKGAKLWDSKGKEYIDCTSQAFSLNIGANH</sequence>
<evidence type="ECO:0000313" key="1">
    <source>
        <dbReference type="EMBL" id="GAI25705.1"/>
    </source>
</evidence>
<dbReference type="Gene3D" id="3.90.1150.10">
    <property type="entry name" value="Aspartate Aminotransferase, domain 1"/>
    <property type="match status" value="1"/>
</dbReference>
<proteinExistence type="predicted"/>
<dbReference type="SUPFAM" id="SSF53383">
    <property type="entry name" value="PLP-dependent transferases"/>
    <property type="match status" value="1"/>
</dbReference>
<reference evidence="1" key="1">
    <citation type="journal article" date="2014" name="Front. Microbiol.">
        <title>High frequency of phylogenetically diverse reductive dehalogenase-homologous genes in deep subseafloor sedimentary metagenomes.</title>
        <authorList>
            <person name="Kawai M."/>
            <person name="Futagami T."/>
            <person name="Toyoda A."/>
            <person name="Takaki Y."/>
            <person name="Nishi S."/>
            <person name="Hori S."/>
            <person name="Arai W."/>
            <person name="Tsubouchi T."/>
            <person name="Morono Y."/>
            <person name="Uchiyama I."/>
            <person name="Ito T."/>
            <person name="Fujiyama A."/>
            <person name="Inagaki F."/>
            <person name="Takami H."/>
        </authorList>
    </citation>
    <scope>NUCLEOTIDE SEQUENCE</scope>
    <source>
        <strain evidence="1">Expedition CK06-06</strain>
    </source>
</reference>
<feature type="non-terminal residue" evidence="1">
    <location>
        <position position="61"/>
    </location>
</feature>
<dbReference type="InterPro" id="IPR015424">
    <property type="entry name" value="PyrdxlP-dep_Trfase"/>
</dbReference>
<protein>
    <submittedName>
        <fullName evidence="1">Uncharacterized protein</fullName>
    </submittedName>
</protein>
<gene>
    <name evidence="1" type="ORF">S06H3_24577</name>
</gene>
<comment type="caution">
    <text evidence="1">The sequence shown here is derived from an EMBL/GenBank/DDBJ whole genome shotgun (WGS) entry which is preliminary data.</text>
</comment>
<accession>X1NFW7</accession>